<dbReference type="PROSITE" id="PS51421">
    <property type="entry name" value="RAS"/>
    <property type="match status" value="1"/>
</dbReference>
<dbReference type="AlphaFoldDB" id="A0A8E5NHV6"/>
<dbReference type="SMART" id="SM00173">
    <property type="entry name" value="RAS"/>
    <property type="match status" value="1"/>
</dbReference>
<dbReference type="GO" id="GO:0016020">
    <property type="term" value="C:membrane"/>
    <property type="evidence" value="ECO:0007669"/>
    <property type="project" value="InterPro"/>
</dbReference>
<name>A0A8E5NHV6_MYTCO</name>
<proteinExistence type="evidence at transcript level"/>
<sequence>MQFGGQFVFTGKQEDEEVAEDIEDIIEEVDEQNIGGDSDEQQCILDILDTAGQEEYSALRDQYIRTGDGFMIVYSINDVQSFQEAEAIYNFLLKIKDTKTVPAVSFTNNSQCQKLKNITMFMI</sequence>
<keyword evidence="1" id="KW-0547">Nucleotide-binding</keyword>
<dbReference type="GO" id="GO:0007165">
    <property type="term" value="P:signal transduction"/>
    <property type="evidence" value="ECO:0007669"/>
    <property type="project" value="InterPro"/>
</dbReference>
<accession>A0A8E5NHV6</accession>
<dbReference type="Gene3D" id="3.40.50.300">
    <property type="entry name" value="P-loop containing nucleotide triphosphate hydrolases"/>
    <property type="match status" value="1"/>
</dbReference>
<organism evidence="3">
    <name type="scientific">Mytilus coruscus</name>
    <name type="common">Sea mussel</name>
    <dbReference type="NCBI Taxonomy" id="42192"/>
    <lineage>
        <taxon>Eukaryota</taxon>
        <taxon>Metazoa</taxon>
        <taxon>Spiralia</taxon>
        <taxon>Lophotrochozoa</taxon>
        <taxon>Mollusca</taxon>
        <taxon>Bivalvia</taxon>
        <taxon>Autobranchia</taxon>
        <taxon>Pteriomorphia</taxon>
        <taxon>Mytilida</taxon>
        <taxon>Mytiloidea</taxon>
        <taxon>Mytilidae</taxon>
        <taxon>Mytilinae</taxon>
        <taxon>Mytilus</taxon>
    </lineage>
</organism>
<keyword evidence="2" id="KW-0342">GTP-binding</keyword>
<reference evidence="3" key="1">
    <citation type="journal article" name="Sci. Total Environ.">
        <title>Microplastics aggravate the bioaccumulation of three veterinary antibiotics in the thick shell mussel Mytilus coruscus and induce synergistic immunotoxic effects.</title>
        <authorList>
            <person name="Han Y."/>
            <person name="Zhou W."/>
            <person name="Tang Y."/>
            <person name="Shi W."/>
            <person name="Shao Y."/>
            <person name="Ren P."/>
            <person name="Zhang J."/>
            <person name="Xiao G."/>
            <person name="Sun H."/>
            <person name="Liu G."/>
        </authorList>
    </citation>
    <scope>NUCLEOTIDE SEQUENCE</scope>
</reference>
<dbReference type="InterPro" id="IPR001806">
    <property type="entry name" value="Small_GTPase"/>
</dbReference>
<evidence type="ECO:0000313" key="3">
    <source>
        <dbReference type="EMBL" id="QVD38874.1"/>
    </source>
</evidence>
<evidence type="ECO:0000256" key="2">
    <source>
        <dbReference type="ARBA" id="ARBA00023134"/>
    </source>
</evidence>
<dbReference type="InterPro" id="IPR027417">
    <property type="entry name" value="P-loop_NTPase"/>
</dbReference>
<dbReference type="Pfam" id="PF00071">
    <property type="entry name" value="Ras"/>
    <property type="match status" value="1"/>
</dbReference>
<gene>
    <name evidence="3" type="primary">Ras</name>
</gene>
<dbReference type="SUPFAM" id="SSF52540">
    <property type="entry name" value="P-loop containing nucleoside triphosphate hydrolases"/>
    <property type="match status" value="1"/>
</dbReference>
<dbReference type="InterPro" id="IPR020849">
    <property type="entry name" value="Small_GTPase_Ras-type"/>
</dbReference>
<evidence type="ECO:0000256" key="1">
    <source>
        <dbReference type="ARBA" id="ARBA00022741"/>
    </source>
</evidence>
<dbReference type="GO" id="GO:0003924">
    <property type="term" value="F:GTPase activity"/>
    <property type="evidence" value="ECO:0007669"/>
    <property type="project" value="InterPro"/>
</dbReference>
<dbReference type="PANTHER" id="PTHR24070">
    <property type="entry name" value="RAS, DI-RAS, AND RHEB FAMILY MEMBERS OF SMALL GTPASE SUPERFAMILY"/>
    <property type="match status" value="1"/>
</dbReference>
<dbReference type="PROSITE" id="PS51419">
    <property type="entry name" value="RAB"/>
    <property type="match status" value="1"/>
</dbReference>
<dbReference type="GO" id="GO:0005525">
    <property type="term" value="F:GTP binding"/>
    <property type="evidence" value="ECO:0007669"/>
    <property type="project" value="UniProtKB-KW"/>
</dbReference>
<dbReference type="EMBL" id="MW245009">
    <property type="protein sequence ID" value="QVD38874.1"/>
    <property type="molecule type" value="mRNA"/>
</dbReference>
<protein>
    <submittedName>
        <fullName evidence="3">Ras-related protein</fullName>
    </submittedName>
</protein>